<dbReference type="EMBL" id="JASJOU010000007">
    <property type="protein sequence ID" value="MDJ1503153.1"/>
    <property type="molecule type" value="Genomic_DNA"/>
</dbReference>
<keyword evidence="1" id="KW-0812">Transmembrane</keyword>
<name>A0AAE3R9F5_9BACT</name>
<dbReference type="AlphaFoldDB" id="A0AAE3R9F5"/>
<accession>A0AAE3R9F5</accession>
<organism evidence="2 3">
    <name type="scientific">Xanthocytophaga agilis</name>
    <dbReference type="NCBI Taxonomy" id="3048010"/>
    <lineage>
        <taxon>Bacteria</taxon>
        <taxon>Pseudomonadati</taxon>
        <taxon>Bacteroidota</taxon>
        <taxon>Cytophagia</taxon>
        <taxon>Cytophagales</taxon>
        <taxon>Rhodocytophagaceae</taxon>
        <taxon>Xanthocytophaga</taxon>
    </lineage>
</organism>
<comment type="caution">
    <text evidence="2">The sequence shown here is derived from an EMBL/GenBank/DDBJ whole genome shotgun (WGS) entry which is preliminary data.</text>
</comment>
<keyword evidence="1" id="KW-0472">Membrane</keyword>
<feature type="transmembrane region" description="Helical" evidence="1">
    <location>
        <begin position="12"/>
        <end position="30"/>
    </location>
</feature>
<protein>
    <submittedName>
        <fullName evidence="2">Uncharacterized protein</fullName>
    </submittedName>
</protein>
<keyword evidence="3" id="KW-1185">Reference proteome</keyword>
<dbReference type="RefSeq" id="WP_314513662.1">
    <property type="nucleotide sequence ID" value="NZ_JASJOU010000007.1"/>
</dbReference>
<evidence type="ECO:0000313" key="2">
    <source>
        <dbReference type="EMBL" id="MDJ1503153.1"/>
    </source>
</evidence>
<keyword evidence="1" id="KW-1133">Transmembrane helix</keyword>
<dbReference type="Proteomes" id="UP001232063">
    <property type="component" value="Unassembled WGS sequence"/>
</dbReference>
<proteinExistence type="predicted"/>
<reference evidence="2" key="1">
    <citation type="submission" date="2023-05" db="EMBL/GenBank/DDBJ databases">
        <authorList>
            <person name="Zhang X."/>
        </authorList>
    </citation>
    <scope>NUCLEOTIDE SEQUENCE</scope>
    <source>
        <strain evidence="2">BD1B2-1</strain>
    </source>
</reference>
<sequence length="168" mass="19043">MNTITSTQRSKGQLLPGLIILFFIAVLFAVGQSLKERFKPDSIYFVIKPQISHETLTIIAKKLKDRGIQVTYHDMVFENNRLTSINVSIQVSIPGRSSTSFTLQENGKLHEFEPLIFYYEDGGEKVGFVKQTPEELSETGKKIVNENLIGLLIQQRDSKETIGSWHVD</sequence>
<evidence type="ECO:0000313" key="3">
    <source>
        <dbReference type="Proteomes" id="UP001232063"/>
    </source>
</evidence>
<gene>
    <name evidence="2" type="ORF">QNI22_20965</name>
</gene>
<evidence type="ECO:0000256" key="1">
    <source>
        <dbReference type="SAM" id="Phobius"/>
    </source>
</evidence>